<evidence type="ECO:0000256" key="1">
    <source>
        <dbReference type="ARBA" id="ARBA00001933"/>
    </source>
</evidence>
<dbReference type="RefSeq" id="WP_211976941.1">
    <property type="nucleotide sequence ID" value="NZ_CBFHAM010000012.1"/>
</dbReference>
<dbReference type="EMBL" id="JAGTXB010000025">
    <property type="protein sequence ID" value="MBS0031779.1"/>
    <property type="molecule type" value="Genomic_DNA"/>
</dbReference>
<protein>
    <recommendedName>
        <fullName evidence="8">Diaminopimelate decarboxylase</fullName>
    </recommendedName>
</protein>
<name>A0ABS5J991_9BACT</name>
<comment type="similarity">
    <text evidence="3">Belongs to the Orn/Lys/Arg decarboxylase class-II family.</text>
</comment>
<evidence type="ECO:0008006" key="8">
    <source>
        <dbReference type="Google" id="ProtNLM"/>
    </source>
</evidence>
<dbReference type="SUPFAM" id="SSF50621">
    <property type="entry name" value="Alanine racemase C-terminal domain-like"/>
    <property type="match status" value="1"/>
</dbReference>
<reference evidence="6 7" key="1">
    <citation type="submission" date="2021-04" db="EMBL/GenBank/DDBJ databases">
        <title>Chitinophaga sp. nov., isolated from the rhizosphere soil.</title>
        <authorList>
            <person name="He S."/>
        </authorList>
    </citation>
    <scope>NUCLEOTIDE SEQUENCE [LARGE SCALE GENOMIC DNA]</scope>
    <source>
        <strain evidence="6 7">2R12</strain>
    </source>
</reference>
<dbReference type="InterPro" id="IPR029066">
    <property type="entry name" value="PLP-binding_barrel"/>
</dbReference>
<evidence type="ECO:0000259" key="5">
    <source>
        <dbReference type="Pfam" id="PF02784"/>
    </source>
</evidence>
<evidence type="ECO:0000256" key="2">
    <source>
        <dbReference type="ARBA" id="ARBA00022898"/>
    </source>
</evidence>
<dbReference type="InterPro" id="IPR022644">
    <property type="entry name" value="De-COase2_N"/>
</dbReference>
<dbReference type="Pfam" id="PF02784">
    <property type="entry name" value="Orn_Arg_deC_N"/>
    <property type="match status" value="1"/>
</dbReference>
<evidence type="ECO:0000259" key="4">
    <source>
        <dbReference type="Pfam" id="PF00278"/>
    </source>
</evidence>
<dbReference type="Gene3D" id="2.40.37.10">
    <property type="entry name" value="Lyase, Ornithine Decarboxylase, Chain A, domain 1"/>
    <property type="match status" value="1"/>
</dbReference>
<organism evidence="6 7">
    <name type="scientific">Chitinophaga hostae</name>
    <dbReference type="NCBI Taxonomy" id="2831022"/>
    <lineage>
        <taxon>Bacteria</taxon>
        <taxon>Pseudomonadati</taxon>
        <taxon>Bacteroidota</taxon>
        <taxon>Chitinophagia</taxon>
        <taxon>Chitinophagales</taxon>
        <taxon>Chitinophagaceae</taxon>
        <taxon>Chitinophaga</taxon>
    </lineage>
</organism>
<evidence type="ECO:0000256" key="3">
    <source>
        <dbReference type="RuleBase" id="RU003737"/>
    </source>
</evidence>
<keyword evidence="2" id="KW-0663">Pyridoxal phosphate</keyword>
<comment type="caution">
    <text evidence="6">The sequence shown here is derived from an EMBL/GenBank/DDBJ whole genome shotgun (WGS) entry which is preliminary data.</text>
</comment>
<dbReference type="InterPro" id="IPR022643">
    <property type="entry name" value="De-COase2_C"/>
</dbReference>
<accession>A0ABS5J991</accession>
<evidence type="ECO:0000313" key="6">
    <source>
        <dbReference type="EMBL" id="MBS0031779.1"/>
    </source>
</evidence>
<sequence length="407" mass="44905">MDYKDLIGSYGSPLYVYDINKVIAAYQHLQTCLPPEAAIFYSVKANPHPFIIRQLYDCGAGVEVSSPGEIHAALQAGVAAERCLFTGPGKSISDLEFSLHKGIAFFSVESEMELRRIEKAADNFPATEISLLLRINPVQAARGISLTMMGKDSQFGIDEALIISYPERFKSRKKNVAIVGFHTYMGSNITTIAHLTEAFEIGLQCACRMGNALNIKPEVINLGGGFWHPFANNEPSPRYEPLQPVVAALLARYFPNHRPRFIFESGRFLVGASGCLATTVQDVKWCRNTQYGILDSGINHLGGMAGLRRVPRYEIDIHKEDKAHEPLSCWVLAGPLCTPLDVFTYDITTTPFFCGDIIVIKNVGAYSLTASLIGFLSFEPPVEICVLDGTVCEVSKLEINRKKIAYI</sequence>
<dbReference type="InterPro" id="IPR000183">
    <property type="entry name" value="Orn/DAP/Arg_de-COase"/>
</dbReference>
<dbReference type="PRINTS" id="PR01179">
    <property type="entry name" value="ODADCRBXLASE"/>
</dbReference>
<dbReference type="Gene3D" id="3.20.20.10">
    <property type="entry name" value="Alanine racemase"/>
    <property type="match status" value="1"/>
</dbReference>
<dbReference type="PANTHER" id="PTHR43727:SF2">
    <property type="entry name" value="GROUP IV DECARBOXYLASE"/>
    <property type="match status" value="1"/>
</dbReference>
<dbReference type="PANTHER" id="PTHR43727">
    <property type="entry name" value="DIAMINOPIMELATE DECARBOXYLASE"/>
    <property type="match status" value="1"/>
</dbReference>
<gene>
    <name evidence="6" type="ORF">KE626_30890</name>
</gene>
<comment type="cofactor">
    <cofactor evidence="1">
        <name>pyridoxal 5'-phosphate</name>
        <dbReference type="ChEBI" id="CHEBI:597326"/>
    </cofactor>
</comment>
<dbReference type="Proteomes" id="UP000676386">
    <property type="component" value="Unassembled WGS sequence"/>
</dbReference>
<evidence type="ECO:0000313" key="7">
    <source>
        <dbReference type="Proteomes" id="UP000676386"/>
    </source>
</evidence>
<dbReference type="Pfam" id="PF00278">
    <property type="entry name" value="Orn_DAP_Arg_deC"/>
    <property type="match status" value="1"/>
</dbReference>
<dbReference type="SUPFAM" id="SSF51419">
    <property type="entry name" value="PLP-binding barrel"/>
    <property type="match status" value="1"/>
</dbReference>
<feature type="domain" description="Orn/DAP/Arg decarboxylase 2 N-terminal" evidence="5">
    <location>
        <begin position="21"/>
        <end position="270"/>
    </location>
</feature>
<keyword evidence="7" id="KW-1185">Reference proteome</keyword>
<feature type="domain" description="Orn/DAP/Arg decarboxylase 2 C-terminal" evidence="4">
    <location>
        <begin position="15"/>
        <end position="364"/>
    </location>
</feature>
<proteinExistence type="inferred from homology"/>
<dbReference type="InterPro" id="IPR009006">
    <property type="entry name" value="Ala_racemase/Decarboxylase_C"/>
</dbReference>